<protein>
    <submittedName>
        <fullName evidence="1 3">Uncharacterized protein</fullName>
    </submittedName>
</protein>
<dbReference type="RefSeq" id="XP_024506757.1">
    <property type="nucleotide sequence ID" value="XM_024653264.1"/>
</dbReference>
<gene>
    <name evidence="1 3 4" type="ORF">SRAE_2000221900</name>
</gene>
<dbReference type="GeneID" id="36379922"/>
<evidence type="ECO:0000313" key="4">
    <source>
        <dbReference type="WormBase" id="SRAE_2000221900"/>
    </source>
</evidence>
<reference evidence="1 2" key="1">
    <citation type="submission" date="2014-09" db="EMBL/GenBank/DDBJ databases">
        <authorList>
            <person name="Martin A.A."/>
        </authorList>
    </citation>
    <scope>NUCLEOTIDE SEQUENCE</scope>
    <source>
        <strain evidence="2">ED321</strain>
        <strain evidence="1">ED321 Heterogonic</strain>
    </source>
</reference>
<dbReference type="WBParaSite" id="SRAE_2000221900.1">
    <property type="protein sequence ID" value="SRAE_2000221900.1"/>
    <property type="gene ID" value="WBGene00262428"/>
</dbReference>
<evidence type="ECO:0000313" key="2">
    <source>
        <dbReference type="Proteomes" id="UP000035682"/>
    </source>
</evidence>
<dbReference type="AlphaFoldDB" id="A0A090LCR6"/>
<dbReference type="Proteomes" id="UP000035682">
    <property type="component" value="Unplaced"/>
</dbReference>
<organism evidence="1">
    <name type="scientific">Strongyloides ratti</name>
    <name type="common">Parasitic roundworm</name>
    <dbReference type="NCBI Taxonomy" id="34506"/>
    <lineage>
        <taxon>Eukaryota</taxon>
        <taxon>Metazoa</taxon>
        <taxon>Ecdysozoa</taxon>
        <taxon>Nematoda</taxon>
        <taxon>Chromadorea</taxon>
        <taxon>Rhabditida</taxon>
        <taxon>Tylenchina</taxon>
        <taxon>Panagrolaimomorpha</taxon>
        <taxon>Strongyloidoidea</taxon>
        <taxon>Strongyloididae</taxon>
        <taxon>Strongyloides</taxon>
    </lineage>
</organism>
<dbReference type="WormBase" id="SRAE_2000221900">
    <property type="protein sequence ID" value="SRP01800"/>
    <property type="gene ID" value="WBGene00262428"/>
</dbReference>
<dbReference type="EMBL" id="LN609529">
    <property type="protein sequence ID" value="CEF67557.1"/>
    <property type="molecule type" value="Genomic_DNA"/>
</dbReference>
<dbReference type="eggNOG" id="KOG0819">
    <property type="taxonomic scope" value="Eukaryota"/>
</dbReference>
<name>A0A090LCR6_STRRB</name>
<evidence type="ECO:0000313" key="1">
    <source>
        <dbReference type="EMBL" id="CEF67557.1"/>
    </source>
</evidence>
<reference evidence="3" key="2">
    <citation type="submission" date="2020-12" db="UniProtKB">
        <authorList>
            <consortium name="WormBaseParasite"/>
        </authorList>
    </citation>
    <scope>IDENTIFICATION</scope>
</reference>
<proteinExistence type="predicted"/>
<dbReference type="eggNOG" id="KOG2975">
    <property type="taxonomic scope" value="Eukaryota"/>
</dbReference>
<keyword evidence="2" id="KW-1185">Reference proteome</keyword>
<evidence type="ECO:0000313" key="3">
    <source>
        <dbReference type="WBParaSite" id="SRAE_2000221900.1"/>
    </source>
</evidence>
<dbReference type="CTD" id="36379922"/>
<sequence length="378" mass="43531">MRRNFNLSKNPGAPISLKPTTVLRSIRSNNVRNLSGECQEEARQQLNDFIRQRPKVVDRPIRNNKDSESEDLSLYMNDILNEQYDPGSYNLSQSSKCNNRTIKRKFHPTISYKCNKNKEKLCFDDTSEPQIFVNSNVKRKDRKHTFSQLEDSEALRGEETLYKDGEVSKRNVRFCDCCFKNSKKSVLKNVENKEPFEKFLQDSTHTPSTDDLLCKEVSPVSKMLEKRKIQLNYGSIKLSSQQKEKRKKEWNPEKLGNISRNISEGIPHLIMSSEKPVTYQGELTSLMKKMFTQFKIPQSPFTNLGRTPSDNISAQIKNFINATSPFISDDGKVSKSCLEETLNFNLNESFNSDVLSIDLERELNNISSSENFLNSTSF</sequence>
<accession>A0A090LCR6</accession>